<gene>
    <name evidence="4" type="ORF">D5S18_03010</name>
</gene>
<organism evidence="4 5">
    <name type="scientific">Nocardia panacis</name>
    <dbReference type="NCBI Taxonomy" id="2340916"/>
    <lineage>
        <taxon>Bacteria</taxon>
        <taxon>Bacillati</taxon>
        <taxon>Actinomycetota</taxon>
        <taxon>Actinomycetes</taxon>
        <taxon>Mycobacteriales</taxon>
        <taxon>Nocardiaceae</taxon>
        <taxon>Nocardia</taxon>
    </lineage>
</organism>
<comment type="caution">
    <text evidence="4">The sequence shown here is derived from an EMBL/GenBank/DDBJ whole genome shotgun (WGS) entry which is preliminary data.</text>
</comment>
<dbReference type="InterPro" id="IPR054612">
    <property type="entry name" value="Phage_capsid-like_C"/>
</dbReference>
<name>A0A3A4KT43_9NOCA</name>
<dbReference type="EMBL" id="QZFU01000010">
    <property type="protein sequence ID" value="RJO79315.1"/>
    <property type="molecule type" value="Genomic_DNA"/>
</dbReference>
<protein>
    <submittedName>
        <fullName evidence="4">Phage major capsid protein</fullName>
    </submittedName>
</protein>
<proteinExistence type="predicted"/>
<evidence type="ECO:0000256" key="2">
    <source>
        <dbReference type="SAM" id="MobiDB-lite"/>
    </source>
</evidence>
<evidence type="ECO:0000256" key="1">
    <source>
        <dbReference type="ARBA" id="ARBA00004328"/>
    </source>
</evidence>
<sequence length="338" mass="35380">MAGYANVLGSAQLSGGYGSNLMPPQAITEILQAAPKASALLTMANKVQMSAGTARQSVLGSAPDAYWVRSEPKSDSKSGMKETDLQAWEDIVITAEELAVVVPIPDNVVADARIDLWSQVAPRVAEAIGRKLDQAGIFGADMPVSFGTSLLAGAIAAGNVITRNRDIPVSTSGTGANAASTSRKSDLGEDVAEAGKRLRKQGYGISGFASAPGIEWELIGLRNGQGTPIYVPSLAAGTPSTLYGKPMGEVDNGAWDDAQASIIAADWSKVVVGIRQDIEYRIFSEGVITDAAGKVLLNLMQADSKAMRVTFRAGFVVANPLTALQKDKTKRYPAAIVK</sequence>
<dbReference type="AlphaFoldDB" id="A0A3A4KT43"/>
<dbReference type="Proteomes" id="UP000266677">
    <property type="component" value="Unassembled WGS sequence"/>
</dbReference>
<evidence type="ECO:0000259" key="3">
    <source>
        <dbReference type="Pfam" id="PF05065"/>
    </source>
</evidence>
<reference evidence="4 5" key="1">
    <citation type="submission" date="2018-09" db="EMBL/GenBank/DDBJ databases">
        <title>YIM PH21274 draft genome.</title>
        <authorList>
            <person name="Miao C."/>
        </authorList>
    </citation>
    <scope>NUCLEOTIDE SEQUENCE [LARGE SCALE GENOMIC DNA]</scope>
    <source>
        <strain evidence="4 5">YIM PH 21724</strain>
    </source>
</reference>
<feature type="domain" description="Phage capsid-like C-terminal" evidence="3">
    <location>
        <begin position="18"/>
        <end position="320"/>
    </location>
</feature>
<comment type="subcellular location">
    <subcellularLocation>
        <location evidence="1">Virion</location>
    </subcellularLocation>
</comment>
<feature type="region of interest" description="Disordered" evidence="2">
    <location>
        <begin position="169"/>
        <end position="189"/>
    </location>
</feature>
<accession>A0A3A4KT43</accession>
<evidence type="ECO:0000313" key="5">
    <source>
        <dbReference type="Proteomes" id="UP000266677"/>
    </source>
</evidence>
<dbReference type="SUPFAM" id="SSF56563">
    <property type="entry name" value="Major capsid protein gp5"/>
    <property type="match status" value="1"/>
</dbReference>
<dbReference type="InterPro" id="IPR024455">
    <property type="entry name" value="Phage_capsid"/>
</dbReference>
<dbReference type="OrthoDB" id="156689at2"/>
<dbReference type="RefSeq" id="WP_120037722.1">
    <property type="nucleotide sequence ID" value="NZ_QZFU01000010.1"/>
</dbReference>
<evidence type="ECO:0000313" key="4">
    <source>
        <dbReference type="EMBL" id="RJO79315.1"/>
    </source>
</evidence>
<keyword evidence="5" id="KW-1185">Reference proteome</keyword>
<dbReference type="NCBIfam" id="TIGR01554">
    <property type="entry name" value="major_cap_HK97"/>
    <property type="match status" value="1"/>
</dbReference>
<dbReference type="Pfam" id="PF05065">
    <property type="entry name" value="Phage_capsid"/>
    <property type="match status" value="1"/>
</dbReference>
<feature type="compositionally biased region" description="Polar residues" evidence="2">
    <location>
        <begin position="169"/>
        <end position="182"/>
    </location>
</feature>